<dbReference type="WBParaSite" id="ACRNAN_scaffold1176.g30499.t1">
    <property type="protein sequence ID" value="ACRNAN_scaffold1176.g30499.t1"/>
    <property type="gene ID" value="ACRNAN_scaffold1176.g30499"/>
</dbReference>
<dbReference type="InterPro" id="IPR011992">
    <property type="entry name" value="EF-hand-dom_pair"/>
</dbReference>
<feature type="domain" description="EF-hand" evidence="13">
    <location>
        <begin position="69"/>
        <end position="104"/>
    </location>
</feature>
<dbReference type="Pfam" id="PF13499">
    <property type="entry name" value="EF-hand_7"/>
    <property type="match status" value="3"/>
</dbReference>
<accession>A0A914CKF2</accession>
<organism evidence="14 15">
    <name type="scientific">Acrobeloides nanus</name>
    <dbReference type="NCBI Taxonomy" id="290746"/>
    <lineage>
        <taxon>Eukaryota</taxon>
        <taxon>Metazoa</taxon>
        <taxon>Ecdysozoa</taxon>
        <taxon>Nematoda</taxon>
        <taxon>Chromadorea</taxon>
        <taxon>Rhabditida</taxon>
        <taxon>Tylenchina</taxon>
        <taxon>Cephalobomorpha</taxon>
        <taxon>Cephaloboidea</taxon>
        <taxon>Cephalobidae</taxon>
        <taxon>Acrobeloides</taxon>
    </lineage>
</organism>
<keyword evidence="2" id="KW-0479">Metal-binding</keyword>
<keyword evidence="5" id="KW-0256">Endoplasmic reticulum</keyword>
<reference evidence="15" key="1">
    <citation type="submission" date="2022-11" db="UniProtKB">
        <authorList>
            <consortium name="WormBaseParasite"/>
        </authorList>
    </citation>
    <scope>IDENTIFICATION</scope>
</reference>
<dbReference type="SMART" id="SM00054">
    <property type="entry name" value="EFh"/>
    <property type="match status" value="6"/>
</dbReference>
<dbReference type="InterPro" id="IPR002048">
    <property type="entry name" value="EF_hand_dom"/>
</dbReference>
<evidence type="ECO:0000256" key="4">
    <source>
        <dbReference type="ARBA" id="ARBA00022737"/>
    </source>
</evidence>
<dbReference type="Gene3D" id="1.10.238.10">
    <property type="entry name" value="EF-hand"/>
    <property type="match status" value="3"/>
</dbReference>
<dbReference type="GO" id="GO:0015031">
    <property type="term" value="P:protein transport"/>
    <property type="evidence" value="ECO:0007669"/>
    <property type="project" value="UniProtKB-ARBA"/>
</dbReference>
<dbReference type="PROSITE" id="PS50222">
    <property type="entry name" value="EF_HAND_2"/>
    <property type="match status" value="5"/>
</dbReference>
<evidence type="ECO:0000256" key="12">
    <source>
        <dbReference type="SAM" id="MobiDB-lite"/>
    </source>
</evidence>
<feature type="domain" description="EF-hand" evidence="13">
    <location>
        <begin position="227"/>
        <end position="262"/>
    </location>
</feature>
<feature type="domain" description="EF-hand" evidence="13">
    <location>
        <begin position="117"/>
        <end position="152"/>
    </location>
</feature>
<comment type="subcellular location">
    <subcellularLocation>
        <location evidence="1">Endoplasmic reticulum lumen</location>
    </subcellularLocation>
</comment>
<keyword evidence="3" id="KW-0732">Signal</keyword>
<evidence type="ECO:0000256" key="10">
    <source>
        <dbReference type="ARBA" id="ARBA00063143"/>
    </source>
</evidence>
<dbReference type="AlphaFoldDB" id="A0A914CKF2"/>
<evidence type="ECO:0000259" key="13">
    <source>
        <dbReference type="PROSITE" id="PS50222"/>
    </source>
</evidence>
<keyword evidence="6" id="KW-0106">Calcium</keyword>
<protein>
    <recommendedName>
        <fullName evidence="11">Reticulocalbin-3</fullName>
    </recommendedName>
</protein>
<evidence type="ECO:0000256" key="1">
    <source>
        <dbReference type="ARBA" id="ARBA00004319"/>
    </source>
</evidence>
<dbReference type="Proteomes" id="UP000887540">
    <property type="component" value="Unplaced"/>
</dbReference>
<evidence type="ECO:0000256" key="6">
    <source>
        <dbReference type="ARBA" id="ARBA00022837"/>
    </source>
</evidence>
<evidence type="ECO:0000313" key="14">
    <source>
        <dbReference type="Proteomes" id="UP000887540"/>
    </source>
</evidence>
<evidence type="ECO:0000256" key="7">
    <source>
        <dbReference type="ARBA" id="ARBA00023180"/>
    </source>
</evidence>
<sequence>MHEKQGHDAHLDHQAILGSKKTAEEFDDLTPEESKRRLRILATKMDKNSDGFVDQQELSGWIQQSMLSLDKEETDERFDEIDINKDKTITWAEYVQEVFGNGADANEKLITDPEDRKLLEEDRHYFHVADLNKDGKLTREEFDAFQNPEHYRHMHDTLVKNTLVEKDLNKDGKIDLREFLGDTYEQPQSEWYVTEKSRFEEEYDKNKDGFLEGEELRQWLIPDIQASAVSEAEHLLSMADADRDGKLSIDEIVNEHALFVGSEVTNYGEHLTNIEHSEL</sequence>
<keyword evidence="7" id="KW-0325">Glycoprotein</keyword>
<evidence type="ECO:0000256" key="11">
    <source>
        <dbReference type="ARBA" id="ARBA00072696"/>
    </source>
</evidence>
<evidence type="ECO:0000256" key="5">
    <source>
        <dbReference type="ARBA" id="ARBA00022824"/>
    </source>
</evidence>
<name>A0A914CKF2_9BILA</name>
<feature type="domain" description="EF-hand" evidence="13">
    <location>
        <begin position="33"/>
        <end position="68"/>
    </location>
</feature>
<dbReference type="GO" id="GO:0005509">
    <property type="term" value="F:calcium ion binding"/>
    <property type="evidence" value="ECO:0007669"/>
    <property type="project" value="InterPro"/>
</dbReference>
<keyword evidence="8" id="KW-0143">Chaperone</keyword>
<feature type="region of interest" description="Disordered" evidence="12">
    <location>
        <begin position="1"/>
        <end position="32"/>
    </location>
</feature>
<feature type="domain" description="EF-hand" evidence="13">
    <location>
        <begin position="201"/>
        <end position="226"/>
    </location>
</feature>
<evidence type="ECO:0000313" key="15">
    <source>
        <dbReference type="WBParaSite" id="ACRNAN_scaffold1176.g30499.t1"/>
    </source>
</evidence>
<comment type="subunit">
    <text evidence="10">Interacts with PCSK6 (immature form including the propeptide); probably involved in the maturation and the secretion of PCSK6.</text>
</comment>
<dbReference type="InterPro" id="IPR018247">
    <property type="entry name" value="EF_Hand_1_Ca_BS"/>
</dbReference>
<dbReference type="PANTHER" id="PTHR10827:SF95">
    <property type="entry name" value="LD34388P"/>
    <property type="match status" value="1"/>
</dbReference>
<feature type="compositionally biased region" description="Basic and acidic residues" evidence="12">
    <location>
        <begin position="1"/>
        <end position="13"/>
    </location>
</feature>
<keyword evidence="14" id="KW-1185">Reference proteome</keyword>
<proteinExistence type="predicted"/>
<evidence type="ECO:0000256" key="3">
    <source>
        <dbReference type="ARBA" id="ARBA00022729"/>
    </source>
</evidence>
<evidence type="ECO:0000256" key="8">
    <source>
        <dbReference type="ARBA" id="ARBA00023186"/>
    </source>
</evidence>
<keyword evidence="4" id="KW-0677">Repeat</keyword>
<evidence type="ECO:0000256" key="2">
    <source>
        <dbReference type="ARBA" id="ARBA00022723"/>
    </source>
</evidence>
<dbReference type="PANTHER" id="PTHR10827">
    <property type="entry name" value="RETICULOCALBIN"/>
    <property type="match status" value="1"/>
</dbReference>
<dbReference type="FunFam" id="1.10.238.10:FF:000104">
    <property type="entry name" value="calumenin isoform X1"/>
    <property type="match status" value="1"/>
</dbReference>
<dbReference type="PROSITE" id="PS00018">
    <property type="entry name" value="EF_HAND_1"/>
    <property type="match status" value="6"/>
</dbReference>
<comment type="function">
    <text evidence="9">Probable molecular chaperone assisting protein biosynthesis and transport in the endoplasmic reticulum. Required for the proper biosynthesis and transport of pulmonary surfactant-associated protein A/SP-A, pulmonary surfactant-associated protein D/SP-D and the lipid transporter ABCA3. By regulating both the proper expression and the degradation through the endoplasmic reticulum-associated protein degradation pathway of these proteins plays a crucial role in pulmonary surfactant homeostasis. Has an anti-fibrotic activity by negatively regulating the secretion of type I and type III collagens. This calcium-binding protein also transiently associates with immature PCSK6 and regulates its secretion.</text>
</comment>
<dbReference type="GO" id="GO:0005788">
    <property type="term" value="C:endoplasmic reticulum lumen"/>
    <property type="evidence" value="ECO:0007669"/>
    <property type="project" value="UniProtKB-SubCell"/>
</dbReference>
<dbReference type="SUPFAM" id="SSF47473">
    <property type="entry name" value="EF-hand"/>
    <property type="match status" value="2"/>
</dbReference>
<evidence type="ECO:0000256" key="9">
    <source>
        <dbReference type="ARBA" id="ARBA00056975"/>
    </source>
</evidence>